<sequence length="665" mass="74253">MIKTLLTALLFGFSAGIALAQNHENGGAGNTPAEYTIQKTTTNSWKGFERVNLSIGRHSAYYVNPKKSLPGNPWIWRASFPDWHTNIDSILLTRGFHVAFVNVDDQYGSPYALQVWDVFYKYLITTQGFATKVALEGVSRGGLYVYGWAKRNPDKVSCIYNEAPLCDIKSWPGGKLSGPGDAALWKQLQEVYHFTEQQALNYHDNPIDNLDGLAAYKVPVMHIIGLEDKIVPNAENTNILAQRYTALGGPMMVYPVTAGPQELNGHHFPIEHPEQWANQIIGYSYPVKKVLPYNEYFNVRNGLANSLNLFKTNKTATVAFLGGSITYNPGWREKIIRYLTERFPATSFHFIQAGIPSLGSVPHAFRLQRDVLDSGRVDLMFVEAAVNDNVNGLDSLTEVKTLEGIVRHAKTTNPAMDIVMMEFVDPDKIRDYDNGKTPFQIANHELIARYYGLPSINLAKEVTDKLNNREFSWQYDFKDLHPAVYGQELYFASIKSLLDNCFDNAVLTTGAKPANKTLPKPLNAFSISNGQYYSITNAKNLNGWSINPDWAPTDNVGTRDGFVHKPMLIATKPGSSLTLPFKGSAIGMAIVSGPDAGIINYSIDGSAEKQMDLYTQYSSWLYLPWYVTFSTDLKKGNHTLKLTINNNKNINSKGNTCQVIYFLSN</sequence>
<dbReference type="SUPFAM" id="SSF53474">
    <property type="entry name" value="alpha/beta-Hydrolases"/>
    <property type="match status" value="1"/>
</dbReference>
<dbReference type="RefSeq" id="WP_119410044.1">
    <property type="nucleotide sequence ID" value="NZ_CP032869.1"/>
</dbReference>
<keyword evidence="4" id="KW-1185">Reference proteome</keyword>
<feature type="chain" id="PRO_5019722846" evidence="1">
    <location>
        <begin position="21"/>
        <end position="665"/>
    </location>
</feature>
<dbReference type="InterPro" id="IPR029058">
    <property type="entry name" value="AB_hydrolase_fold"/>
</dbReference>
<proteinExistence type="predicted"/>
<dbReference type="InterPro" id="IPR013830">
    <property type="entry name" value="SGNH_hydro"/>
</dbReference>
<dbReference type="Gene3D" id="3.40.50.1820">
    <property type="entry name" value="alpha/beta hydrolase"/>
    <property type="match status" value="1"/>
</dbReference>
<keyword evidence="1" id="KW-0732">Signal</keyword>
<dbReference type="PANTHER" id="PTHR34407:SF1">
    <property type="entry name" value="SGNH HYDROLASE-TYPE ESTERASE DOMAIN-CONTAINING PROTEIN"/>
    <property type="match status" value="1"/>
</dbReference>
<protein>
    <submittedName>
        <fullName evidence="3">SGNH/GDSL hydrolase family protein</fullName>
    </submittedName>
</protein>
<gene>
    <name evidence="3" type="ORF">HYN43_014575</name>
</gene>
<reference evidence="3 4" key="1">
    <citation type="submission" date="2018-10" db="EMBL/GenBank/DDBJ databases">
        <title>Genome sequencing of Mucilaginibacter sp. HYN0043.</title>
        <authorList>
            <person name="Kim M."/>
            <person name="Yi H."/>
        </authorList>
    </citation>
    <scope>NUCLEOTIDE SEQUENCE [LARGE SCALE GENOMIC DNA]</scope>
    <source>
        <strain evidence="3 4">HYN0043</strain>
    </source>
</reference>
<dbReference type="KEGG" id="muh:HYN43_014575"/>
<feature type="domain" description="SGNH hydrolase-type esterase" evidence="2">
    <location>
        <begin position="320"/>
        <end position="488"/>
    </location>
</feature>
<feature type="signal peptide" evidence="1">
    <location>
        <begin position="1"/>
        <end position="20"/>
    </location>
</feature>
<dbReference type="PANTHER" id="PTHR34407">
    <property type="entry name" value="EXPRESSED PROTEIN"/>
    <property type="match status" value="1"/>
</dbReference>
<dbReference type="SUPFAM" id="SSF52266">
    <property type="entry name" value="SGNH hydrolase"/>
    <property type="match status" value="1"/>
</dbReference>
<evidence type="ECO:0000313" key="3">
    <source>
        <dbReference type="EMBL" id="AYL96446.1"/>
    </source>
</evidence>
<keyword evidence="3" id="KW-0378">Hydrolase</keyword>
<dbReference type="EMBL" id="CP032869">
    <property type="protein sequence ID" value="AYL96446.1"/>
    <property type="molecule type" value="Genomic_DNA"/>
</dbReference>
<dbReference type="Pfam" id="PF13472">
    <property type="entry name" value="Lipase_GDSL_2"/>
    <property type="match status" value="1"/>
</dbReference>
<dbReference type="AlphaFoldDB" id="A0A494VMB2"/>
<organism evidence="3 4">
    <name type="scientific">Mucilaginibacter celer</name>
    <dbReference type="NCBI Taxonomy" id="2305508"/>
    <lineage>
        <taxon>Bacteria</taxon>
        <taxon>Pseudomonadati</taxon>
        <taxon>Bacteroidota</taxon>
        <taxon>Sphingobacteriia</taxon>
        <taxon>Sphingobacteriales</taxon>
        <taxon>Sphingobacteriaceae</taxon>
        <taxon>Mucilaginibacter</taxon>
    </lineage>
</organism>
<accession>A0A494VMB2</accession>
<dbReference type="Gene3D" id="3.40.50.1110">
    <property type="entry name" value="SGNH hydrolase"/>
    <property type="match status" value="1"/>
</dbReference>
<evidence type="ECO:0000313" key="4">
    <source>
        <dbReference type="Proteomes" id="UP000270046"/>
    </source>
</evidence>
<dbReference type="GO" id="GO:0016788">
    <property type="term" value="F:hydrolase activity, acting on ester bonds"/>
    <property type="evidence" value="ECO:0007669"/>
    <property type="project" value="UniProtKB-ARBA"/>
</dbReference>
<dbReference type="InterPro" id="IPR036514">
    <property type="entry name" value="SGNH_hydro_sf"/>
</dbReference>
<dbReference type="OrthoDB" id="9796689at2"/>
<evidence type="ECO:0000259" key="2">
    <source>
        <dbReference type="Pfam" id="PF13472"/>
    </source>
</evidence>
<evidence type="ECO:0000256" key="1">
    <source>
        <dbReference type="SAM" id="SignalP"/>
    </source>
</evidence>
<name>A0A494VMB2_9SPHI</name>
<dbReference type="Proteomes" id="UP000270046">
    <property type="component" value="Chromosome"/>
</dbReference>
<dbReference type="Gene3D" id="2.60.120.260">
    <property type="entry name" value="Galactose-binding domain-like"/>
    <property type="match status" value="1"/>
</dbReference>
<dbReference type="CDD" id="cd00229">
    <property type="entry name" value="SGNH_hydrolase"/>
    <property type="match status" value="1"/>
</dbReference>